<feature type="transmembrane region" description="Helical" evidence="1">
    <location>
        <begin position="1740"/>
        <end position="1761"/>
    </location>
</feature>
<feature type="transmembrane region" description="Helical" evidence="1">
    <location>
        <begin position="453"/>
        <end position="471"/>
    </location>
</feature>
<proteinExistence type="predicted"/>
<sequence>MKRNRLEAQWKRVTDMWFGMQLSHYGGKYSIERMLALEEYTRQTTFTRLVLVSVGVPLLIVVLVVCQESVPLQDPADGWEVNYGFWVRVGCLGAVIGFAGGSQLGSWLDVSDLSGRQLISFCSLKAIGFVAAGIAVAEIWVFPIPFFILSLSLVWPVILVVSLRIVVGAHAFHEIRSRQEQLQRLNKLGTLQGFLCAAYPAYQVVFNHANHTSYELPVLLFLPLCRIVMKIIFSSAASHKEDMIPEEVVFTVDFFDAFYLATFMPQMSTTTLITLLTIHFIQTALELQELHRRTQSILMRLREAAGLVGTDMNNDLLTALRSLCYYSTHTARNSDIRVNSSIFHKLSPEGKKLLDTLNFQGKAQLIALKSSPNSIHVRPQSVNGGSRTSSTVQPLEAALTLPRRPSLNGVHRLTRTRTKQRHSLNNVSMILQEALEVLFASECLVLIEYVEIIIPAFYAVYVLAMVHVPSAQYHSEMSGITRENAGSMVSRMLIFALMELISIVVLALIMKRNCGIHALYQLGFVLETQMAFVMSKLLLWIVFTLAYRVKHFGTYFVAYHPKLVNAWYALQAIHCGGKSSLERALALVGDISCFNQSLSSNHTGSRLRGRLEVQFKKAMNLWFSMQLSHYGGKYSIERMLALEEYTRQTTFTRLVLVSVGVPLLIVVLVVCQESVPLQDPADGWEVNYGFWVRVGCLGAIVAYTAGRQHGSWLDVSELSGRQLIVFSSLTVVGFVAAGMTTAKIWVFPIPFFILSLSPVLPVILVVSLRIAVGTRHLQQIRSRQELLQKLSKLGTLQYLITAVYPAYEVLFNHANHTSCELPVLLFLPLCRIVMKIILSSAASHKEDRIPEYVVFTVDFFDAFYLATFMPQMSTTTLITLLTIHFIQTALELQELHRRTQSILIRLHEAVGLLNTDTSNDLLTALRSLCYYSIQTIQKSNIRVNSSISHQLSLEGKKLLDALNFHGKPSRITLQPSANFIYVLSKSVSWTSRTVKPLASVAILPKHPSLNDSKLTRTRTKQRDSTKNASKILQEALEVLFTSECLILVEFVEIVIPALYAGYILTMVHLPSAQYHSEMAGITRENAGSTVSRMLIFALMEFISFFVLTLIMRRNCGIRALYQLGFVLETQMSFVISQLLLWIVFTLTYRVKHFGTFIIVYRSKPTITHCGGKYSLERALALDEFTRKTSAIRVLLLITTPPLITLTVVLCQEVIPLQDPMAGWRANYGFWPRVATIGATLGSVLSSLMGPWLDVPPLSRRQNVMYWAGVGATLVAAGILTAELWVFPVPFFIISLLVPLSWILLLFLCAVVGIRAFRRILSRRDQLRRMNNVSWLLMLMCVGYPALQVLFIHANHTIYELPVLLLLPVFKILMKRLFAHIASHKWDIVPEEIVFAVDFFDALYQTTFIPNLTFVALTAIVVIDIVQTGADLLELHHRTHNILERLRQAVNLHDDVNNPSLLSAVRFLVLQNDNISGIRVRSCISYQLSDVDQALLEKLERCWKPDQSIQHSPSRIHPSSQDLALVTVPGRVRNTITVMPYPPVNKQPKISDIVTGGSRKLRSSIIDSSGVLQEALEVLFTSEILILTEYLEIIVPLIYGIFVLAMVHLPSAQYHTEMAGVTRENVHSTVSRMFIYALLELLSFLLLVGIIKRNCCIDALYQLAFVLETHSQLVLSKLLVWMMFTLALRVVHFGMIMVLVLLSIRTIHFLIFVITHCGGKYSLERALALDEFTRKTSTTRVLLLITTPPLITLTVVLCQEVIPLQDPMAGWRVNYGFWSRVGITGVMLGSLLSSLMGPWLDVPPLSRRQNVMYCAGVGAAMIIAGILTAEVWVFPVPFFIVSIFVPTSWVFVVLLCAVVGIRAFRRILSRRDQLRRMNNVSWLLMLMCVGYPALQVLFIHANHTIYELPVLLLLPVLKILMKRLFAHIASHKWDIVPEEIVFAVDFFDALYQTTFIPNLTFVALTAIVVIDIVQTGADLLELHHRTHNILERLRQAVNLHDDVNNPSLLSAVRFLVLQNDNISGIRVRSCISYQLSDVDQALLEKLERCWKPDQSIQHSPSRIHPSSQDLALVTVPGRVRNTITVMPYPPVNKQPKISDIVTGGSHKLRLSIADSSGVLQEALEVLFTSEILILTEYLEIIVPLIYGIFVLAMVHLPSAQYHTEMAGVTLENVHSTVSRMFIYALLELLSFLLLVGIIKRNCCIDALYQLAFVLETHSQLVLSKLLVWMMFTLALRVVHFGMIMILVLLSIRTIHFLIFVITHCGGKYSLERALALDEFTRKTSTTRVLLLITTPPLITLTVVLCQEVIPLQDPMAGWRVNYGFWSRVGITGVMLGSLLSSLMGPWLDVPPLSRRQNVMYCAGVGAAMIIAGILTAEVWVFPVPFFIVSIFVPTSWVFVVLLCAVVGIRAFRRILSRRDQLRRMNNVSWLLMLMCVGYPALQVLFIHANHTIYELPVLLLLPVLKILMKRLFAHIASHKWDIVPEEIVFTVDFFDALYLATFIPNLTFVALTAIVVIDIVQTGADLLELHHRTHNILERLRQAVNLHDDVNNPSLLSAVRFLVLQNDNISGIRVRSCISYQLSDVDQALLEKLERCWKPDQSIQHSPSRIHPSSQDLALVTVPGRVRNTITVMPYPPVNKQPKISDIVTGGSRKLRSSIIDSSGVLQEALEVLFTSEILILTEYLEIIVPLIYGIFVLAMVHLPSAQYHTEMAGVTLENVHSTVSRMFIYALLELLSFLLLVGIIKRNCCIDALYQLAFVLETHSQLVLSKLLVWMMFTLALRVVHFGMIMVLVLLSIRTIHFLIFVITHCGGKYSLERALALDEFTRKTSTTRVLLLITTPPLITLTVVLCQEVIPLQDPMAGWRVNYGFWSRVGITGVMLGSLLSSLMGPWLDVPPLSRRQNVMYCAGVGAAMIIAGILTAEVWVFPVPFFIVSIFVPTSWVFVVLLCAVVGIRAFRRILSRRDQLRRMNNVSWLLMLMCVGYPALQVLFIHANHTIYELPVLLLLPVLKILMKRLFAHIASHKWDIVPEEIVFAVDFFDALYQTTFIPNLTFVALTAIVVIDIVQTGADLLELHHRTHNILERLRQAVNLHDDVNNPSLLSAVRFLVLQNDNISGIRVRSCISYQLSDVDQALLEKLERCWKPDQSIQHSPSRIHPSSQDLALVTVPGRVRNTITVMPYPPVNKQPKISDIVTGGSRKLRSSIVDSSGVLQEALEVLFTSEILILTEYLEIIVPLIYGIFVLAMVHLPSAQYHTEMAGVTRENVHSTVSRMFIYALLELLSFLLLVGIIKRNCCIDALYQLAFVLETQSQQILSKLVHLMTLTLTYRVLHFGTTSCKLSLNFGTLTFFV</sequence>
<feature type="transmembrane region" description="Helical" evidence="1">
    <location>
        <begin position="2904"/>
        <end position="2925"/>
    </location>
</feature>
<keyword evidence="3" id="KW-1185">Reference proteome</keyword>
<evidence type="ECO:0000313" key="3">
    <source>
        <dbReference type="Proteomes" id="UP001259832"/>
    </source>
</evidence>
<feature type="transmembrane region" description="Helical" evidence="1">
    <location>
        <begin position="1589"/>
        <end position="1608"/>
    </location>
</feature>
<evidence type="ECO:0000256" key="1">
    <source>
        <dbReference type="SAM" id="Phobius"/>
    </source>
</evidence>
<dbReference type="EMBL" id="JASMQC010000006">
    <property type="protein sequence ID" value="KAK1944230.1"/>
    <property type="molecule type" value="Genomic_DNA"/>
</dbReference>
<keyword evidence="1" id="KW-0812">Transmembrane</keyword>
<feature type="transmembrane region" description="Helical" evidence="1">
    <location>
        <begin position="1334"/>
        <end position="1351"/>
    </location>
</feature>
<feature type="transmembrane region" description="Helical" evidence="1">
    <location>
        <begin position="2722"/>
        <end position="2744"/>
    </location>
</feature>
<feature type="transmembrane region" description="Helical" evidence="1">
    <location>
        <begin position="1689"/>
        <end position="1714"/>
    </location>
</feature>
<feature type="transmembrane region" description="Helical" evidence="1">
    <location>
        <begin position="118"/>
        <end position="140"/>
    </location>
</feature>
<feature type="transmembrane region" description="Helical" evidence="1">
    <location>
        <begin position="1662"/>
        <end position="1683"/>
    </location>
</feature>
<feature type="transmembrane region" description="Helical" evidence="1">
    <location>
        <begin position="1264"/>
        <end position="1284"/>
    </location>
</feature>
<gene>
    <name evidence="2" type="ORF">P3T76_004142</name>
</gene>
<feature type="transmembrane region" description="Helical" evidence="1">
    <location>
        <begin position="530"/>
        <end position="547"/>
    </location>
</feature>
<feature type="transmembrane region" description="Helical" evidence="1">
    <location>
        <begin position="146"/>
        <end position="167"/>
    </location>
</feature>
<feature type="transmembrane region" description="Helical" evidence="1">
    <location>
        <begin position="2357"/>
        <end position="2378"/>
    </location>
</feature>
<feature type="transmembrane region" description="Helical" evidence="1">
    <location>
        <begin position="2783"/>
        <end position="2808"/>
    </location>
</feature>
<feature type="transmembrane region" description="Helical" evidence="1">
    <location>
        <begin position="218"/>
        <end position="237"/>
    </location>
</feature>
<feature type="transmembrane region" description="Helical" evidence="1">
    <location>
        <begin position="1628"/>
        <end position="1650"/>
    </location>
</feature>
<feature type="transmembrane region" description="Helical" evidence="1">
    <location>
        <begin position="188"/>
        <end position="206"/>
    </location>
</feature>
<feature type="transmembrane region" description="Helical" evidence="1">
    <location>
        <begin position="3269"/>
        <end position="3291"/>
    </location>
</feature>
<feature type="transmembrane region" description="Helical" evidence="1">
    <location>
        <begin position="2209"/>
        <end position="2230"/>
    </location>
</feature>
<feature type="transmembrane region" description="Helical" evidence="1">
    <location>
        <begin position="1234"/>
        <end position="1252"/>
    </location>
</feature>
<reference evidence="2" key="1">
    <citation type="submission" date="2023-08" db="EMBL/GenBank/DDBJ databases">
        <title>Reference Genome Resource for the Citrus Pathogen Phytophthora citrophthora.</title>
        <authorList>
            <person name="Moller H."/>
            <person name="Coetzee B."/>
            <person name="Rose L.J."/>
            <person name="Van Niekerk J.M."/>
        </authorList>
    </citation>
    <scope>NUCLEOTIDE SEQUENCE</scope>
    <source>
        <strain evidence="2">STE-U-9442</strain>
    </source>
</reference>
<feature type="transmembrane region" description="Helical" evidence="1">
    <location>
        <begin position="1776"/>
        <end position="1798"/>
    </location>
</feature>
<feature type="transmembrane region" description="Helical" evidence="1">
    <location>
        <begin position="2683"/>
        <end position="2702"/>
    </location>
</feature>
<feature type="transmembrane region" description="Helical" evidence="1">
    <location>
        <begin position="718"/>
        <end position="739"/>
    </location>
</feature>
<feature type="transmembrane region" description="Helical" evidence="1">
    <location>
        <begin position="85"/>
        <end position="106"/>
    </location>
</feature>
<feature type="transmembrane region" description="Helical" evidence="1">
    <location>
        <begin position="2236"/>
        <end position="2261"/>
    </location>
</feature>
<feature type="transmembrane region" description="Helical" evidence="1">
    <location>
        <begin position="2975"/>
        <end position="2992"/>
    </location>
</feature>
<feature type="transmembrane region" description="Helical" evidence="1">
    <location>
        <begin position="1810"/>
        <end position="1831"/>
    </location>
</feature>
<feature type="transmembrane region" description="Helical" evidence="1">
    <location>
        <begin position="2495"/>
        <end position="2519"/>
    </location>
</feature>
<feature type="transmembrane region" description="Helical" evidence="1">
    <location>
        <begin position="2136"/>
        <end position="2155"/>
    </location>
</feature>
<dbReference type="Proteomes" id="UP001259832">
    <property type="component" value="Unassembled WGS sequence"/>
</dbReference>
<name>A0AAD9GSX0_9STRA</name>
<feature type="transmembrane region" description="Helical" evidence="1">
    <location>
        <begin position="2428"/>
        <end position="2447"/>
    </location>
</feature>
<comment type="caution">
    <text evidence="2">The sequence shown here is derived from an EMBL/GenBank/DDBJ whole genome shotgun (WGS) entry which is preliminary data.</text>
</comment>
<accession>A0AAD9GSX0</accession>
<organism evidence="2 3">
    <name type="scientific">Phytophthora citrophthora</name>
    <dbReference type="NCBI Taxonomy" id="4793"/>
    <lineage>
        <taxon>Eukaryota</taxon>
        <taxon>Sar</taxon>
        <taxon>Stramenopiles</taxon>
        <taxon>Oomycota</taxon>
        <taxon>Peronosporomycetes</taxon>
        <taxon>Peronosporales</taxon>
        <taxon>Peronosporaceae</taxon>
        <taxon>Phytophthora</taxon>
    </lineage>
</organism>
<keyword evidence="1" id="KW-1133">Transmembrane helix</keyword>
<feature type="transmembrane region" description="Helical" evidence="1">
    <location>
        <begin position="492"/>
        <end position="510"/>
    </location>
</feature>
<feature type="transmembrane region" description="Helical" evidence="1">
    <location>
        <begin position="46"/>
        <end position="65"/>
    </location>
</feature>
<feature type="transmembrane region" description="Helical" evidence="1">
    <location>
        <begin position="2323"/>
        <end position="2345"/>
    </location>
</feature>
<feature type="transmembrane region" description="Helical" evidence="1">
    <location>
        <begin position="651"/>
        <end position="670"/>
    </location>
</feature>
<feature type="transmembrane region" description="Helical" evidence="1">
    <location>
        <begin position="2931"/>
        <end position="2954"/>
    </location>
</feature>
<feature type="transmembrane region" description="Helical" evidence="1">
    <location>
        <begin position="3230"/>
        <end position="3249"/>
    </location>
</feature>
<feature type="transmembrane region" description="Helical" evidence="1">
    <location>
        <begin position="690"/>
        <end position="706"/>
    </location>
</feature>
<feature type="transmembrane region" description="Helical" evidence="1">
    <location>
        <begin position="1093"/>
        <end position="1111"/>
    </location>
</feature>
<feature type="transmembrane region" description="Helical" evidence="1">
    <location>
        <begin position="2756"/>
        <end position="2777"/>
    </location>
</feature>
<feature type="transmembrane region" description="Helical" evidence="1">
    <location>
        <begin position="2287"/>
        <end position="2308"/>
    </location>
</feature>
<keyword evidence="1" id="KW-0472">Membrane</keyword>
<feature type="transmembrane region" description="Helical" evidence="1">
    <location>
        <begin position="2175"/>
        <end position="2197"/>
    </location>
</feature>
<feature type="transmembrane region" description="Helical" evidence="1">
    <location>
        <begin position="2384"/>
        <end position="2407"/>
    </location>
</feature>
<feature type="transmembrane region" description="Helical" evidence="1">
    <location>
        <begin position="1881"/>
        <end position="1898"/>
    </location>
</feature>
<feature type="transmembrane region" description="Helical" evidence="1">
    <location>
        <begin position="1290"/>
        <end position="1313"/>
    </location>
</feature>
<feature type="transmembrane region" description="Helical" evidence="1">
    <location>
        <begin position="1193"/>
        <end position="1214"/>
    </location>
</feature>
<feature type="transmembrane region" description="Helical" evidence="1">
    <location>
        <begin position="745"/>
        <end position="772"/>
    </location>
</feature>
<evidence type="ECO:0000313" key="2">
    <source>
        <dbReference type="EMBL" id="KAK1944230.1"/>
    </source>
</evidence>
<feature type="transmembrane region" description="Helical" evidence="1">
    <location>
        <begin position="2834"/>
        <end position="2855"/>
    </location>
</feature>
<feature type="transmembrane region" description="Helical" evidence="1">
    <location>
        <begin position="2870"/>
        <end position="2892"/>
    </location>
</feature>
<protein>
    <submittedName>
        <fullName evidence="2">Uncharacterized protein</fullName>
    </submittedName>
</protein>
<feature type="transmembrane region" description="Helical" evidence="1">
    <location>
        <begin position="1837"/>
        <end position="1860"/>
    </location>
</feature>